<name>A0A4S2FXI7_9BACT</name>
<reference evidence="1 2" key="1">
    <citation type="submission" date="2019-04" db="EMBL/GenBank/DDBJ databases">
        <title>Microbes associate with the intestines of laboratory mice.</title>
        <authorList>
            <person name="Navarre W."/>
            <person name="Wong E."/>
            <person name="Huang K."/>
            <person name="Tropini C."/>
            <person name="Ng K."/>
            <person name="Yu B."/>
        </authorList>
    </citation>
    <scope>NUCLEOTIDE SEQUENCE [LARGE SCALE GENOMIC DNA]</scope>
    <source>
        <strain evidence="1 2">NM06_A21</strain>
    </source>
</reference>
<dbReference type="AlphaFoldDB" id="A0A4S2FXI7"/>
<evidence type="ECO:0000313" key="2">
    <source>
        <dbReference type="Proteomes" id="UP000306630"/>
    </source>
</evidence>
<dbReference type="EMBL" id="SRYD01000024">
    <property type="protein sequence ID" value="TGY74180.1"/>
    <property type="molecule type" value="Genomic_DNA"/>
</dbReference>
<proteinExistence type="predicted"/>
<dbReference type="Proteomes" id="UP000306630">
    <property type="component" value="Unassembled WGS sequence"/>
</dbReference>
<sequence length="111" mass="13061">MKKEDLLKFCHYYHGEKDNPFDGRDSDKAALWLYERTWIQELLNAAKIDKPSAMLSEYIDDYLAVGLKDFAKFDDTPVTLKALLFNRYAKSAYSMQDAVAGFKDFYQKYYK</sequence>
<gene>
    <name evidence="1" type="ORF">E5333_07075</name>
</gene>
<accession>A0A4S2FXI7</accession>
<comment type="caution">
    <text evidence="1">The sequence shown here is derived from an EMBL/GenBank/DDBJ whole genome shotgun (WGS) entry which is preliminary data.</text>
</comment>
<evidence type="ECO:0000313" key="1">
    <source>
        <dbReference type="EMBL" id="TGY74180.1"/>
    </source>
</evidence>
<organism evidence="1 2">
    <name type="scientific">Muribaculum intestinale</name>
    <dbReference type="NCBI Taxonomy" id="1796646"/>
    <lineage>
        <taxon>Bacteria</taxon>
        <taxon>Pseudomonadati</taxon>
        <taxon>Bacteroidota</taxon>
        <taxon>Bacteroidia</taxon>
        <taxon>Bacteroidales</taxon>
        <taxon>Muribaculaceae</taxon>
        <taxon>Muribaculum</taxon>
    </lineage>
</organism>
<dbReference type="RefSeq" id="WP_135993169.1">
    <property type="nucleotide sequence ID" value="NZ_SRYD01000024.1"/>
</dbReference>
<protein>
    <submittedName>
        <fullName evidence="1">Uncharacterized protein</fullName>
    </submittedName>
</protein>